<reference evidence="10" key="1">
    <citation type="submission" date="2022-11" db="UniProtKB">
        <authorList>
            <consortium name="WormBaseParasite"/>
        </authorList>
    </citation>
    <scope>IDENTIFICATION</scope>
</reference>
<keyword evidence="4" id="KW-0864">Zinc transport</keyword>
<keyword evidence="6 7" id="KW-0472">Membrane</keyword>
<dbReference type="InterPro" id="IPR027469">
    <property type="entry name" value="Cation_efflux_TMD_sf"/>
</dbReference>
<dbReference type="SUPFAM" id="SSF161111">
    <property type="entry name" value="Cation efflux protein transmembrane domain-like"/>
    <property type="match status" value="1"/>
</dbReference>
<dbReference type="InterPro" id="IPR058533">
    <property type="entry name" value="Cation_efflux_TM"/>
</dbReference>
<evidence type="ECO:0000313" key="10">
    <source>
        <dbReference type="WBParaSite" id="PDA_v2.g1632.t1"/>
    </source>
</evidence>
<dbReference type="GO" id="GO:0005385">
    <property type="term" value="F:zinc ion transmembrane transporter activity"/>
    <property type="evidence" value="ECO:0007669"/>
    <property type="project" value="TreeGrafter"/>
</dbReference>
<dbReference type="InterPro" id="IPR002524">
    <property type="entry name" value="Cation_efflux"/>
</dbReference>
<feature type="transmembrane region" description="Helical" evidence="7">
    <location>
        <begin position="78"/>
        <end position="98"/>
    </location>
</feature>
<sequence length="152" mass="16824">MVQGVTLDVPSLPSITADDQPLYYCDRTVSRTRAETKAQTSNKAFKVLIIVSILTVIFIIAELAGGIIANSLAIMTDAFHMISDLASFMISMMAIVLARREPTKRYSYGYQRAEVLGALTSIVLIWILTAGLVYVAIERILELVLDLILLWD</sequence>
<evidence type="ECO:0000256" key="1">
    <source>
        <dbReference type="ARBA" id="ARBA00004141"/>
    </source>
</evidence>
<comment type="similarity">
    <text evidence="2">Belongs to the cation diffusion facilitator (CDF) transporter (TC 2.A.4) family. SLC30A subfamily.</text>
</comment>
<comment type="subcellular location">
    <subcellularLocation>
        <location evidence="1">Membrane</location>
        <topology evidence="1">Multi-pass membrane protein</topology>
    </subcellularLocation>
</comment>
<keyword evidence="4" id="KW-0813">Transport</keyword>
<evidence type="ECO:0000256" key="7">
    <source>
        <dbReference type="SAM" id="Phobius"/>
    </source>
</evidence>
<dbReference type="NCBIfam" id="TIGR01297">
    <property type="entry name" value="CDF"/>
    <property type="match status" value="1"/>
</dbReference>
<organism evidence="9 10">
    <name type="scientific">Panagrolaimus davidi</name>
    <dbReference type="NCBI Taxonomy" id="227884"/>
    <lineage>
        <taxon>Eukaryota</taxon>
        <taxon>Metazoa</taxon>
        <taxon>Ecdysozoa</taxon>
        <taxon>Nematoda</taxon>
        <taxon>Chromadorea</taxon>
        <taxon>Rhabditida</taxon>
        <taxon>Tylenchina</taxon>
        <taxon>Panagrolaimomorpha</taxon>
        <taxon>Panagrolaimoidea</taxon>
        <taxon>Panagrolaimidae</taxon>
        <taxon>Panagrolaimus</taxon>
    </lineage>
</organism>
<keyword evidence="3 7" id="KW-0812">Transmembrane</keyword>
<accession>A0A914PNE0</accession>
<evidence type="ECO:0000313" key="9">
    <source>
        <dbReference type="Proteomes" id="UP000887578"/>
    </source>
</evidence>
<dbReference type="GO" id="GO:0010043">
    <property type="term" value="P:response to zinc ion"/>
    <property type="evidence" value="ECO:0007669"/>
    <property type="project" value="TreeGrafter"/>
</dbReference>
<dbReference type="Gene3D" id="1.20.1510.10">
    <property type="entry name" value="Cation efflux protein transmembrane domain"/>
    <property type="match status" value="1"/>
</dbReference>
<keyword evidence="9" id="KW-1185">Reference proteome</keyword>
<name>A0A914PNE0_9BILA</name>
<dbReference type="WBParaSite" id="PDA_v2.g1632.t1">
    <property type="protein sequence ID" value="PDA_v2.g1632.t1"/>
    <property type="gene ID" value="PDA_v2.g1632"/>
</dbReference>
<protein>
    <recommendedName>
        <fullName evidence="8">Cation efflux protein transmembrane domain-containing protein</fullName>
    </recommendedName>
</protein>
<dbReference type="GO" id="GO:0005886">
    <property type="term" value="C:plasma membrane"/>
    <property type="evidence" value="ECO:0007669"/>
    <property type="project" value="TreeGrafter"/>
</dbReference>
<evidence type="ECO:0000256" key="2">
    <source>
        <dbReference type="ARBA" id="ARBA00008873"/>
    </source>
</evidence>
<keyword evidence="4" id="KW-0406">Ion transport</keyword>
<evidence type="ECO:0000256" key="5">
    <source>
        <dbReference type="ARBA" id="ARBA00022989"/>
    </source>
</evidence>
<dbReference type="Proteomes" id="UP000887578">
    <property type="component" value="Unplaced"/>
</dbReference>
<keyword evidence="4" id="KW-0862">Zinc</keyword>
<dbReference type="AlphaFoldDB" id="A0A914PNE0"/>
<dbReference type="Pfam" id="PF01545">
    <property type="entry name" value="Cation_efflux"/>
    <property type="match status" value="1"/>
</dbReference>
<feature type="domain" description="Cation efflux protein transmembrane" evidence="8">
    <location>
        <begin position="48"/>
        <end position="141"/>
    </location>
</feature>
<evidence type="ECO:0000259" key="8">
    <source>
        <dbReference type="Pfam" id="PF01545"/>
    </source>
</evidence>
<dbReference type="PANTHER" id="PTHR11562">
    <property type="entry name" value="CATION EFFLUX PROTEIN/ ZINC TRANSPORTER"/>
    <property type="match status" value="1"/>
</dbReference>
<dbReference type="PANTHER" id="PTHR11562:SF17">
    <property type="entry name" value="RE54080P-RELATED"/>
    <property type="match status" value="1"/>
</dbReference>
<evidence type="ECO:0000256" key="6">
    <source>
        <dbReference type="ARBA" id="ARBA00023136"/>
    </source>
</evidence>
<proteinExistence type="inferred from homology"/>
<dbReference type="InterPro" id="IPR050681">
    <property type="entry name" value="CDF/SLC30A"/>
</dbReference>
<feature type="transmembrane region" description="Helical" evidence="7">
    <location>
        <begin position="47"/>
        <end position="72"/>
    </location>
</feature>
<evidence type="ECO:0000256" key="3">
    <source>
        <dbReference type="ARBA" id="ARBA00022692"/>
    </source>
</evidence>
<feature type="transmembrane region" description="Helical" evidence="7">
    <location>
        <begin position="118"/>
        <end position="137"/>
    </location>
</feature>
<evidence type="ECO:0000256" key="4">
    <source>
        <dbReference type="ARBA" id="ARBA00022906"/>
    </source>
</evidence>
<keyword evidence="5 7" id="KW-1133">Transmembrane helix</keyword>